<dbReference type="GO" id="GO:0008270">
    <property type="term" value="F:zinc ion binding"/>
    <property type="evidence" value="ECO:0007669"/>
    <property type="project" value="UniProtKB-KW"/>
</dbReference>
<dbReference type="Gene3D" id="3.30.70.270">
    <property type="match status" value="1"/>
</dbReference>
<dbReference type="Pfam" id="PF01239">
    <property type="entry name" value="PPTA"/>
    <property type="match status" value="4"/>
</dbReference>
<dbReference type="InterPro" id="IPR036775">
    <property type="entry name" value="DNA_pol_Y-fam_lit_finger_sf"/>
</dbReference>
<dbReference type="CDD" id="cd03586">
    <property type="entry name" value="PolY_Pol_IV_kappa"/>
    <property type="match status" value="1"/>
</dbReference>
<dbReference type="GO" id="GO:0006260">
    <property type="term" value="P:DNA replication"/>
    <property type="evidence" value="ECO:0007669"/>
    <property type="project" value="UniProtKB-KW"/>
</dbReference>
<evidence type="ECO:0000256" key="8">
    <source>
        <dbReference type="ARBA" id="ARBA00022679"/>
    </source>
</evidence>
<evidence type="ECO:0000256" key="21">
    <source>
        <dbReference type="ARBA" id="ARBA00049244"/>
    </source>
</evidence>
<dbReference type="Gene3D" id="1.25.40.120">
    <property type="entry name" value="Protein prenylyltransferase"/>
    <property type="match status" value="1"/>
</dbReference>
<dbReference type="FunFam" id="3.30.1490.100:FF:000004">
    <property type="entry name" value="DNA polymerase IV"/>
    <property type="match status" value="1"/>
</dbReference>
<feature type="region of interest" description="Disordered" evidence="22">
    <location>
        <begin position="1395"/>
        <end position="1423"/>
    </location>
</feature>
<evidence type="ECO:0000256" key="17">
    <source>
        <dbReference type="ARBA" id="ARBA00022932"/>
    </source>
</evidence>
<dbReference type="InterPro" id="IPR022880">
    <property type="entry name" value="DNApol_IV"/>
</dbReference>
<dbReference type="InterPro" id="IPR002088">
    <property type="entry name" value="Prenyl_trans_a"/>
</dbReference>
<proteinExistence type="inferred from homology"/>
<evidence type="ECO:0000256" key="16">
    <source>
        <dbReference type="ARBA" id="ARBA00022842"/>
    </source>
</evidence>
<dbReference type="SUPFAM" id="SSF100879">
    <property type="entry name" value="Lesion bypass DNA polymerase (Y-family), little finger domain"/>
    <property type="match status" value="1"/>
</dbReference>
<dbReference type="SUPFAM" id="SSF52058">
    <property type="entry name" value="L domain-like"/>
    <property type="match status" value="1"/>
</dbReference>
<evidence type="ECO:0000256" key="3">
    <source>
        <dbReference type="ARBA" id="ARBA00012417"/>
    </source>
</evidence>
<dbReference type="InterPro" id="IPR032675">
    <property type="entry name" value="LRR_dom_sf"/>
</dbReference>
<evidence type="ECO:0000256" key="12">
    <source>
        <dbReference type="ARBA" id="ARBA00022737"/>
    </source>
</evidence>
<dbReference type="GO" id="GO:0003887">
    <property type="term" value="F:DNA-directed DNA polymerase activity"/>
    <property type="evidence" value="ECO:0007669"/>
    <property type="project" value="UniProtKB-KW"/>
</dbReference>
<comment type="catalytic activity">
    <reaction evidence="20">
        <text>geranylgeranyl diphosphate + L-cysteinyl-[protein] = S-geranylgeranyl-L-cysteinyl-[protein] + diphosphate</text>
        <dbReference type="Rhea" id="RHEA:21240"/>
        <dbReference type="Rhea" id="RHEA-COMP:10131"/>
        <dbReference type="Rhea" id="RHEA-COMP:11537"/>
        <dbReference type="ChEBI" id="CHEBI:29950"/>
        <dbReference type="ChEBI" id="CHEBI:33019"/>
        <dbReference type="ChEBI" id="CHEBI:57533"/>
        <dbReference type="ChEBI" id="CHEBI:86021"/>
        <dbReference type="EC" id="2.5.1.60"/>
    </reaction>
</comment>
<dbReference type="GO" id="GO:0005634">
    <property type="term" value="C:nucleus"/>
    <property type="evidence" value="ECO:0007669"/>
    <property type="project" value="TreeGrafter"/>
</dbReference>
<keyword evidence="11" id="KW-0479">Metal-binding</keyword>
<dbReference type="InterPro" id="IPR001126">
    <property type="entry name" value="UmuC"/>
</dbReference>
<accession>A0A094ZGQ3</accession>
<keyword evidence="9" id="KW-0548">Nucleotidyltransferase</keyword>
<evidence type="ECO:0000313" key="23">
    <source>
        <dbReference type="EMBL" id="KGB32034.1"/>
    </source>
</evidence>
<evidence type="ECO:0000256" key="22">
    <source>
        <dbReference type="SAM" id="MobiDB-lite"/>
    </source>
</evidence>
<evidence type="ECO:0000256" key="11">
    <source>
        <dbReference type="ARBA" id="ARBA00022723"/>
    </source>
</evidence>
<dbReference type="GO" id="GO:0042276">
    <property type="term" value="P:error-prone translesion synthesis"/>
    <property type="evidence" value="ECO:0007669"/>
    <property type="project" value="TreeGrafter"/>
</dbReference>
<dbReference type="PROSITE" id="PS51147">
    <property type="entry name" value="PFTA"/>
    <property type="match status" value="4"/>
</dbReference>
<reference evidence="23" key="1">
    <citation type="journal article" date="2012" name="Nat. Genet.">
        <title>Whole-genome sequence of Schistosoma haematobium.</title>
        <authorList>
            <person name="Young N.D."/>
            <person name="Jex A.R."/>
            <person name="Li B."/>
            <person name="Liu S."/>
            <person name="Yang L."/>
            <person name="Xiong Z."/>
            <person name="Li Y."/>
            <person name="Cantacessi C."/>
            <person name="Hall R.S."/>
            <person name="Xu X."/>
            <person name="Chen F."/>
            <person name="Wu X."/>
            <person name="Zerlotini A."/>
            <person name="Oliveira G."/>
            <person name="Hofmann A."/>
            <person name="Zhang G."/>
            <person name="Fang X."/>
            <person name="Kang Y."/>
            <person name="Campbell B.E."/>
            <person name="Loukas A."/>
            <person name="Ranganathan S."/>
            <person name="Rollinson D."/>
            <person name="Rinaldi G."/>
            <person name="Brindley P.J."/>
            <person name="Yang H."/>
            <person name="Wang J."/>
            <person name="Wang J."/>
            <person name="Gasser R.B."/>
        </authorList>
    </citation>
    <scope>NUCLEOTIDE SEQUENCE [LARGE SCALE GENOMIC DNA]</scope>
</reference>
<dbReference type="PANTHER" id="PTHR11076">
    <property type="entry name" value="DNA REPAIR POLYMERASE UMUC / TRANSFERASE FAMILY MEMBER"/>
    <property type="match status" value="1"/>
</dbReference>
<sequence length="1599" mass="182024">MHGRVKIIQTAEQERAKKLKKEQISKEFSEECEKLWLCREKDDFDEVHLEEIGSLIETSPDTATLWNYRREIIMHLIRNFSEDQEKASKLFESELNLTTRCLYSSPKSYTVWYHRSWVMNNHTSPNWESELKLCNQALTQDERNFHCWDYRRFVVSKGSISTELELEFTDSAIGKNMSNYSAWHYRGELLASASNASVSSSESLNPQTQLNKKQSQSRFDFSLPSGELDLVHNAIFTDPADQSPWFYYWWLLGRGERKVYLRELYISRKLGRFVLVFSSVKLMQTLKDLQVSIKVFPCDGTISNSITLTPELLGGWNSVLDGQLSAVWWLPLNQDLVSRYAPDNDRHLYQCQPWNVVAQVWIRKANGDGNQEICVNMPEGSANYLSLQCCMDSHQNESLTRVTLDPLRLLNPMILPSHDPKDLVGELNIVRDLLSFEPKNKWALLTLVSLLRFIRPHNFHEEVKEALNVLVSVDPQRSFYYEHLRSLYAALDVLAHAYEDQSREVVLHNLDMSCFRNLDWYALMTKIDFSNNSIVRIPDTFSYLISVLELNLDDNQLITLCGISRLPSLTNLSVQRNRLCTFESIEDLVYCPSLRVVYINGNEVIKLPQLSASKMSGDLEGCCRYSTSKAGMEGLDKATIMNIILENSKGSKFYENELRREKALRQQIEQKLKVIKSLTPAMLKSGELEADHILKDLGQKRRFSRIIVHVDMDAFYAAVEIRDQPELRHHPVAVGSNSMLSTSNYIARRFGVRAGLPGFLGKKLCPQLKIIPCDFVKYTAASRVVRSILMEYSVSAGSARNSCESDNIPFSAVSLDEAYLDITDHLVDRSDFPVERRTFWPRPAPGAPMLVCRCRSRSKHPQSHHLNSSCTDNQSEILIDDNSESNSNSCQETDKSSDKLSVRIIKPKYSDPDLDVCIECGLLCKSGRRIFGLSAWEAVREMRFRVFCATRLTCSAGLGPNTLIAKIASDWIKPCGQHEIANTLEAVDKFMQTMPVRKVPGIGHVTERRLDAFGIKTCADLIDKRGLLWHVSTKVSMVYYMRIALGHSDDRWLINVKNHFDEKSNKPFGFIDNDSENIVPSAQGQVELNRKSMSVERTFSDTSDENELMHRCEQLAQMLSTDLKEEHVKGQLITLKMKLDTFEIRTRSQLLPDYTNHTEIINSFGRELLREEMVAFKSNTALNKPLTLRLMGLRMSNLLPVEMCPQIRQRSVEEAFMFAITSNNTSPEKNPSTISKILLHTETSIKSHNMISSPKSVESTKNRLKKLTKSSQKNDRKKMVGCNSSSLKLTVDYSNKLTNIVIRKNPIYSEVLCMTNTEHGVDSMLNFTDLEKEGSCLRMSNLLPVEMCPQIRQRSVEEAFMFAITSNNTSPEKNPSTISKILLHTETSIKSHNMISSPKSVESTKNRLKKLTKSSQKNDRKKMVGCNSSSLITQWTKSSSLTRDNEVSSPSSSISLNLSLEPSLSLLASASSSNNSTGYFFTCPVCDKDFQFSSEDKFNYHLDECLNRSTILEVVKETLTDRDYCSTTISQSNHLNSSSHDIGIRKAKSQKLEVKQSKNSNISTTKTMTATTTTSHGPLDKFIFNSSTVHFDQNYIWNS</sequence>
<dbReference type="GO" id="GO:0006281">
    <property type="term" value="P:DNA repair"/>
    <property type="evidence" value="ECO:0007669"/>
    <property type="project" value="UniProtKB-KW"/>
</dbReference>
<dbReference type="FunFam" id="3.40.1170.60:FF:000012">
    <property type="entry name" value="Putative DNA-directed polymerase kappa"/>
    <property type="match status" value="1"/>
</dbReference>
<keyword evidence="8" id="KW-0808">Transferase</keyword>
<evidence type="ECO:0000256" key="7">
    <source>
        <dbReference type="ARBA" id="ARBA00022602"/>
    </source>
</evidence>
<dbReference type="InterPro" id="IPR017961">
    <property type="entry name" value="DNA_pol_Y-fam_little_finger"/>
</dbReference>
<dbReference type="EC" id="2.5.1.60" evidence="4"/>
<dbReference type="STRING" id="6185.A0A094ZGQ3"/>
<evidence type="ECO:0000256" key="5">
    <source>
        <dbReference type="ARBA" id="ARBA00014772"/>
    </source>
</evidence>
<evidence type="ECO:0000256" key="15">
    <source>
        <dbReference type="ARBA" id="ARBA00022833"/>
    </source>
</evidence>
<dbReference type="PANTHER" id="PTHR11076:SF33">
    <property type="entry name" value="DNA POLYMERASE KAPPA"/>
    <property type="match status" value="1"/>
</dbReference>
<keyword evidence="16" id="KW-0460">Magnesium</keyword>
<evidence type="ECO:0000256" key="18">
    <source>
        <dbReference type="ARBA" id="ARBA00023204"/>
    </source>
</evidence>
<dbReference type="Gene3D" id="3.30.160.60">
    <property type="entry name" value="Classic Zinc Finger"/>
    <property type="match status" value="1"/>
</dbReference>
<name>A0A094ZGQ3_SCHHA</name>
<evidence type="ECO:0000256" key="10">
    <source>
        <dbReference type="ARBA" id="ARBA00022705"/>
    </source>
</evidence>
<dbReference type="SUPFAM" id="SSF56672">
    <property type="entry name" value="DNA/RNA polymerases"/>
    <property type="match status" value="1"/>
</dbReference>
<comment type="catalytic activity">
    <reaction evidence="21">
        <text>DNA(n) + a 2'-deoxyribonucleoside 5'-triphosphate = DNA(n+1) + diphosphate</text>
        <dbReference type="Rhea" id="RHEA:22508"/>
        <dbReference type="Rhea" id="RHEA-COMP:17339"/>
        <dbReference type="Rhea" id="RHEA-COMP:17340"/>
        <dbReference type="ChEBI" id="CHEBI:33019"/>
        <dbReference type="ChEBI" id="CHEBI:61560"/>
        <dbReference type="ChEBI" id="CHEBI:173112"/>
        <dbReference type="EC" id="2.7.7.7"/>
    </reaction>
</comment>
<organism evidence="23">
    <name type="scientific">Schistosoma haematobium</name>
    <name type="common">Blood fluke</name>
    <dbReference type="NCBI Taxonomy" id="6185"/>
    <lineage>
        <taxon>Eukaryota</taxon>
        <taxon>Metazoa</taxon>
        <taxon>Spiralia</taxon>
        <taxon>Lophotrochozoa</taxon>
        <taxon>Platyhelminthes</taxon>
        <taxon>Trematoda</taxon>
        <taxon>Digenea</taxon>
        <taxon>Strigeidida</taxon>
        <taxon>Schistosomatoidea</taxon>
        <taxon>Schistosomatidae</taxon>
        <taxon>Schistosoma</taxon>
    </lineage>
</organism>
<dbReference type="Gene3D" id="3.30.1490.100">
    <property type="entry name" value="DNA polymerase, Y-family, little finger domain"/>
    <property type="match status" value="1"/>
</dbReference>
<protein>
    <recommendedName>
        <fullName evidence="6">DNA polymerase kappa</fullName>
        <ecNumber evidence="4">2.5.1.60</ecNumber>
        <ecNumber evidence="3">2.7.7.7</ecNumber>
    </recommendedName>
    <alternativeName>
        <fullName evidence="19">Geranylgeranyl transferase type II subunit alpha</fullName>
    </alternativeName>
    <alternativeName>
        <fullName evidence="5">Geranylgeranyl transferase type-2 subunit alpha</fullName>
    </alternativeName>
</protein>
<dbReference type="Gene3D" id="3.80.10.10">
    <property type="entry name" value="Ribonuclease Inhibitor"/>
    <property type="match status" value="1"/>
</dbReference>
<dbReference type="InterPro" id="IPR043128">
    <property type="entry name" value="Rev_trsase/Diguanyl_cyclase"/>
</dbReference>
<dbReference type="EMBL" id="KL250490">
    <property type="protein sequence ID" value="KGB32034.1"/>
    <property type="molecule type" value="Genomic_DNA"/>
</dbReference>
<dbReference type="FunFam" id="1.10.150.810:FF:000003">
    <property type="entry name" value="DNA polymerase kappa subunit"/>
    <property type="match status" value="1"/>
</dbReference>
<keyword evidence="14" id="KW-0863">Zinc-finger</keyword>
<dbReference type="InterPro" id="IPR050116">
    <property type="entry name" value="DNA_polymerase-Y"/>
</dbReference>
<evidence type="ECO:0000256" key="4">
    <source>
        <dbReference type="ARBA" id="ARBA00012656"/>
    </source>
</evidence>
<keyword evidence="18" id="KW-0234">DNA repair</keyword>
<dbReference type="SUPFAM" id="SSF48439">
    <property type="entry name" value="Protein prenylyltransferase"/>
    <property type="match status" value="1"/>
</dbReference>
<dbReference type="Gene3D" id="1.10.150.810">
    <property type="match status" value="2"/>
</dbReference>
<evidence type="ECO:0000256" key="20">
    <source>
        <dbReference type="ARBA" id="ARBA00047658"/>
    </source>
</evidence>
<keyword evidence="13" id="KW-0227">DNA damage</keyword>
<comment type="similarity">
    <text evidence="2">Belongs to the DNA polymerase type-Y family.</text>
</comment>
<evidence type="ECO:0000256" key="2">
    <source>
        <dbReference type="ARBA" id="ARBA00010945"/>
    </source>
</evidence>
<keyword evidence="10" id="KW-0235">DNA replication</keyword>
<dbReference type="GO" id="GO:0004663">
    <property type="term" value="F:Rab geranylgeranyltransferase activity"/>
    <property type="evidence" value="ECO:0007669"/>
    <property type="project" value="UniProtKB-EC"/>
</dbReference>
<evidence type="ECO:0000256" key="9">
    <source>
        <dbReference type="ARBA" id="ARBA00022695"/>
    </source>
</evidence>
<dbReference type="Pfam" id="PF11798">
    <property type="entry name" value="IMS_HHH"/>
    <property type="match status" value="1"/>
</dbReference>
<dbReference type="FunFam" id="1.25.40.120:FF:000035">
    <property type="entry name" value="Geranylgeranyl transferase type-2 subunit alpha"/>
    <property type="match status" value="1"/>
</dbReference>
<dbReference type="EC" id="2.7.7.7" evidence="3"/>
<keyword evidence="17" id="KW-0239">DNA-directed DNA polymerase</keyword>
<evidence type="ECO:0000256" key="13">
    <source>
        <dbReference type="ARBA" id="ARBA00022763"/>
    </source>
</evidence>
<evidence type="ECO:0000256" key="19">
    <source>
        <dbReference type="ARBA" id="ARBA00031267"/>
    </source>
</evidence>
<dbReference type="Pfam" id="PF00817">
    <property type="entry name" value="IMS"/>
    <property type="match status" value="1"/>
</dbReference>
<dbReference type="PROSITE" id="PS50173">
    <property type="entry name" value="UMUC"/>
    <property type="match status" value="1"/>
</dbReference>
<evidence type="ECO:0000256" key="6">
    <source>
        <dbReference type="ARBA" id="ARBA00016178"/>
    </source>
</evidence>
<dbReference type="SMART" id="SM00734">
    <property type="entry name" value="ZnF_Rad18"/>
    <property type="match status" value="1"/>
</dbReference>
<gene>
    <name evidence="23" type="ORF">MS3_00172</name>
</gene>
<dbReference type="Pfam" id="PF11799">
    <property type="entry name" value="IMS_C"/>
    <property type="match status" value="1"/>
</dbReference>
<dbReference type="InterPro" id="IPR024728">
    <property type="entry name" value="PolY_HhH_motif"/>
</dbReference>
<keyword evidence="15" id="KW-0862">Zinc</keyword>
<dbReference type="GO" id="GO:0003684">
    <property type="term" value="F:damaged DNA binding"/>
    <property type="evidence" value="ECO:0007669"/>
    <property type="project" value="InterPro"/>
</dbReference>
<dbReference type="Gene3D" id="3.40.1170.60">
    <property type="match status" value="1"/>
</dbReference>
<dbReference type="Gene3D" id="2.60.40.1130">
    <property type="entry name" value="Rab geranylgeranyltransferase alpha-subunit, insert domain"/>
    <property type="match status" value="1"/>
</dbReference>
<keyword evidence="12" id="KW-0677">Repeat</keyword>
<dbReference type="InterPro" id="IPR006642">
    <property type="entry name" value="Rad18_UBZ4"/>
</dbReference>
<keyword evidence="7" id="KW-0637">Prenyltransferase</keyword>
<evidence type="ECO:0000256" key="14">
    <source>
        <dbReference type="ARBA" id="ARBA00022771"/>
    </source>
</evidence>
<dbReference type="InterPro" id="IPR043502">
    <property type="entry name" value="DNA/RNA_pol_sf"/>
</dbReference>
<evidence type="ECO:0000256" key="1">
    <source>
        <dbReference type="ARBA" id="ARBA00006734"/>
    </source>
</evidence>
<comment type="similarity">
    <text evidence="1">Belongs to the protein prenyltransferase subunit alpha family.</text>
</comment>